<evidence type="ECO:0000313" key="2">
    <source>
        <dbReference type="Proteomes" id="UP001165341"/>
    </source>
</evidence>
<sequence length="182" mass="20224">MSTTFPRAGKKTLGYNVTQVDEFLASARRAYDASADAEPMTAESIRHTAFSMQKGGYSSSHVDAALERLEDAFAVRDREREAGANGTQAWLESARGRAQELVDRLGRPAGHRFSRVSFLSVGYNRADVDRLANKVIKYFEDGFPITADDVRSAVFRQQRGGYREVQVDVVLDNVVDVMLAVR</sequence>
<comment type="caution">
    <text evidence="1">The sequence shown here is derived from an EMBL/GenBank/DDBJ whole genome shotgun (WGS) entry which is preliminary data.</text>
</comment>
<protein>
    <submittedName>
        <fullName evidence="1">DivIVA domain-containing protein</fullName>
    </submittedName>
</protein>
<organism evidence="1 2">
    <name type="scientific">Cryobacterium zhongshanensis</name>
    <dbReference type="NCBI Taxonomy" id="2928153"/>
    <lineage>
        <taxon>Bacteria</taxon>
        <taxon>Bacillati</taxon>
        <taxon>Actinomycetota</taxon>
        <taxon>Actinomycetes</taxon>
        <taxon>Micrococcales</taxon>
        <taxon>Microbacteriaceae</taxon>
        <taxon>Cryobacterium</taxon>
    </lineage>
</organism>
<reference evidence="1" key="1">
    <citation type="submission" date="2022-03" db="EMBL/GenBank/DDBJ databases">
        <title>Cryobacterium sp. nov. strain ZS14-85, isolated from Antarctic soil.</title>
        <authorList>
            <person name="Li J."/>
            <person name="Niu G."/>
        </authorList>
    </citation>
    <scope>NUCLEOTIDE SEQUENCE</scope>
    <source>
        <strain evidence="1">ZS14-85</strain>
    </source>
</reference>
<dbReference type="InterPro" id="IPR019932">
    <property type="entry name" value="CHP03543"/>
</dbReference>
<keyword evidence="2" id="KW-1185">Reference proteome</keyword>
<dbReference type="NCBIfam" id="TIGR03543">
    <property type="entry name" value="divI1A_rptt_fam"/>
    <property type="match status" value="1"/>
</dbReference>
<proteinExistence type="predicted"/>
<gene>
    <name evidence="1" type="ORF">MQH31_05920</name>
</gene>
<dbReference type="InterPro" id="IPR019933">
    <property type="entry name" value="DivIVA_domain"/>
</dbReference>
<dbReference type="RefSeq" id="WP_243011293.1">
    <property type="nucleotide sequence ID" value="NZ_JALGAR010000001.1"/>
</dbReference>
<dbReference type="NCBIfam" id="TIGR03544">
    <property type="entry name" value="DivI1A_domain"/>
    <property type="match status" value="2"/>
</dbReference>
<name>A0AA41QUD9_9MICO</name>
<dbReference type="Proteomes" id="UP001165341">
    <property type="component" value="Unassembled WGS sequence"/>
</dbReference>
<dbReference type="Gene3D" id="6.10.250.660">
    <property type="match status" value="1"/>
</dbReference>
<dbReference type="AlphaFoldDB" id="A0AA41QUD9"/>
<accession>A0AA41QUD9</accession>
<dbReference type="EMBL" id="JALGAR010000001">
    <property type="protein sequence ID" value="MCI4657348.1"/>
    <property type="molecule type" value="Genomic_DNA"/>
</dbReference>
<evidence type="ECO:0000313" key="1">
    <source>
        <dbReference type="EMBL" id="MCI4657348.1"/>
    </source>
</evidence>